<evidence type="ECO:0000256" key="7">
    <source>
        <dbReference type="ARBA" id="ARBA00022984"/>
    </source>
</evidence>
<sequence length="189" mass="21088">LGNIMKRKLFLIFLLLLLLAIGHPIQSAANEFIITINTSRQELFVFEGREIIRIYPISTSRYGVGNQKNSDKTPLGTHFIVAKIGKDAKIGTIFEHRKNTGQIAEIYTDTTHIKEDLITTRILWLKGIVPGLNEGGEVDSYARCIYIHGTPEEGLIGTPASKGCIRMKNQDIFEPFDLVPEGTLVGIHE</sequence>
<dbReference type="SUPFAM" id="SSF141523">
    <property type="entry name" value="L,D-transpeptidase catalytic domain-like"/>
    <property type="match status" value="1"/>
</dbReference>
<dbReference type="GO" id="GO:0008360">
    <property type="term" value="P:regulation of cell shape"/>
    <property type="evidence" value="ECO:0007669"/>
    <property type="project" value="UniProtKB-KW"/>
</dbReference>
<keyword evidence="5" id="KW-0378">Hydrolase</keyword>
<evidence type="ECO:0000259" key="9">
    <source>
        <dbReference type="PROSITE" id="PS52029"/>
    </source>
</evidence>
<organism evidence="10">
    <name type="scientific">marine sediment metagenome</name>
    <dbReference type="NCBI Taxonomy" id="412755"/>
    <lineage>
        <taxon>unclassified sequences</taxon>
        <taxon>metagenomes</taxon>
        <taxon>ecological metagenomes</taxon>
    </lineage>
</organism>
<feature type="domain" description="L,D-TPase catalytic" evidence="9">
    <location>
        <begin position="32"/>
        <end position="188"/>
    </location>
</feature>
<dbReference type="UniPathway" id="UPA00219"/>
<keyword evidence="4" id="KW-0808">Transferase</keyword>
<accession>A0A0F9GU87</accession>
<evidence type="ECO:0000256" key="2">
    <source>
        <dbReference type="ARBA" id="ARBA00005992"/>
    </source>
</evidence>
<evidence type="ECO:0000256" key="6">
    <source>
        <dbReference type="ARBA" id="ARBA00022960"/>
    </source>
</evidence>
<evidence type="ECO:0000256" key="1">
    <source>
        <dbReference type="ARBA" id="ARBA00004752"/>
    </source>
</evidence>
<evidence type="ECO:0000256" key="8">
    <source>
        <dbReference type="ARBA" id="ARBA00023316"/>
    </source>
</evidence>
<dbReference type="PANTHER" id="PTHR30582">
    <property type="entry name" value="L,D-TRANSPEPTIDASE"/>
    <property type="match status" value="1"/>
</dbReference>
<dbReference type="AlphaFoldDB" id="A0A0F9GU87"/>
<dbReference type="InterPro" id="IPR038063">
    <property type="entry name" value="Transpep_catalytic_dom"/>
</dbReference>
<keyword evidence="8" id="KW-0961">Cell wall biogenesis/degradation</keyword>
<dbReference type="CDD" id="cd16913">
    <property type="entry name" value="YkuD_like"/>
    <property type="match status" value="1"/>
</dbReference>
<comment type="pathway">
    <text evidence="1">Cell wall biogenesis; peptidoglycan biosynthesis.</text>
</comment>
<comment type="similarity">
    <text evidence="2">Belongs to the YkuD family.</text>
</comment>
<evidence type="ECO:0000313" key="10">
    <source>
        <dbReference type="EMBL" id="KKL72920.1"/>
    </source>
</evidence>
<keyword evidence="7" id="KW-0573">Peptidoglycan synthesis</keyword>
<dbReference type="EMBL" id="LAZR01025121">
    <property type="protein sequence ID" value="KKL72920.1"/>
    <property type="molecule type" value="Genomic_DNA"/>
</dbReference>
<protein>
    <recommendedName>
        <fullName evidence="9">L,D-TPase catalytic domain-containing protein</fullName>
    </recommendedName>
</protein>
<dbReference type="InterPro" id="IPR050979">
    <property type="entry name" value="LD-transpeptidase"/>
</dbReference>
<name>A0A0F9GU87_9ZZZZ</name>
<comment type="caution">
    <text evidence="10">The sequence shown here is derived from an EMBL/GenBank/DDBJ whole genome shotgun (WGS) entry which is preliminary data.</text>
</comment>
<dbReference type="GO" id="GO:0071555">
    <property type="term" value="P:cell wall organization"/>
    <property type="evidence" value="ECO:0007669"/>
    <property type="project" value="UniProtKB-KW"/>
</dbReference>
<dbReference type="Gene3D" id="2.40.440.10">
    <property type="entry name" value="L,D-transpeptidase catalytic domain-like"/>
    <property type="match status" value="1"/>
</dbReference>
<evidence type="ECO:0000256" key="3">
    <source>
        <dbReference type="ARBA" id="ARBA00022676"/>
    </source>
</evidence>
<keyword evidence="3" id="KW-0328">Glycosyltransferase</keyword>
<dbReference type="GO" id="GO:0071972">
    <property type="term" value="F:peptidoglycan L,D-transpeptidase activity"/>
    <property type="evidence" value="ECO:0007669"/>
    <property type="project" value="TreeGrafter"/>
</dbReference>
<evidence type="ECO:0000256" key="5">
    <source>
        <dbReference type="ARBA" id="ARBA00022801"/>
    </source>
</evidence>
<dbReference type="PANTHER" id="PTHR30582:SF24">
    <property type="entry name" value="L,D-TRANSPEPTIDASE ERFK_SRFK-RELATED"/>
    <property type="match status" value="1"/>
</dbReference>
<reference evidence="10" key="1">
    <citation type="journal article" date="2015" name="Nature">
        <title>Complex archaea that bridge the gap between prokaryotes and eukaryotes.</title>
        <authorList>
            <person name="Spang A."/>
            <person name="Saw J.H."/>
            <person name="Jorgensen S.L."/>
            <person name="Zaremba-Niedzwiedzka K."/>
            <person name="Martijn J."/>
            <person name="Lind A.E."/>
            <person name="van Eijk R."/>
            <person name="Schleper C."/>
            <person name="Guy L."/>
            <person name="Ettema T.J."/>
        </authorList>
    </citation>
    <scope>NUCLEOTIDE SEQUENCE</scope>
</reference>
<dbReference type="GO" id="GO:0005576">
    <property type="term" value="C:extracellular region"/>
    <property type="evidence" value="ECO:0007669"/>
    <property type="project" value="TreeGrafter"/>
</dbReference>
<gene>
    <name evidence="10" type="ORF">LCGC14_2080110</name>
</gene>
<evidence type="ECO:0000256" key="4">
    <source>
        <dbReference type="ARBA" id="ARBA00022679"/>
    </source>
</evidence>
<dbReference type="PROSITE" id="PS52029">
    <property type="entry name" value="LD_TPASE"/>
    <property type="match status" value="1"/>
</dbReference>
<dbReference type="Pfam" id="PF03734">
    <property type="entry name" value="YkuD"/>
    <property type="match status" value="1"/>
</dbReference>
<keyword evidence="6" id="KW-0133">Cell shape</keyword>
<dbReference type="InterPro" id="IPR005490">
    <property type="entry name" value="LD_TPept_cat_dom"/>
</dbReference>
<dbReference type="GO" id="GO:0018104">
    <property type="term" value="P:peptidoglycan-protein cross-linking"/>
    <property type="evidence" value="ECO:0007669"/>
    <property type="project" value="TreeGrafter"/>
</dbReference>
<proteinExistence type="inferred from homology"/>
<dbReference type="GO" id="GO:0016757">
    <property type="term" value="F:glycosyltransferase activity"/>
    <property type="evidence" value="ECO:0007669"/>
    <property type="project" value="UniProtKB-KW"/>
</dbReference>
<feature type="non-terminal residue" evidence="10">
    <location>
        <position position="1"/>
    </location>
</feature>